<dbReference type="Proteomes" id="UP000295097">
    <property type="component" value="Unassembled WGS sequence"/>
</dbReference>
<evidence type="ECO:0000313" key="2">
    <source>
        <dbReference type="EMBL" id="TCT44952.1"/>
    </source>
</evidence>
<dbReference type="EMBL" id="SMAR01000001">
    <property type="protein sequence ID" value="TCT44952.1"/>
    <property type="molecule type" value="Genomic_DNA"/>
</dbReference>
<accession>A0A4R3P5K2</accession>
<evidence type="ECO:0000313" key="3">
    <source>
        <dbReference type="Proteomes" id="UP000295097"/>
    </source>
</evidence>
<dbReference type="RefSeq" id="WP_132307388.1">
    <property type="nucleotide sequence ID" value="NZ_SMAR01000001.1"/>
</dbReference>
<feature type="domain" description="Beta-lactamase hydrolase-like protein phosphatase-like" evidence="1">
    <location>
        <begin position="4"/>
        <end position="110"/>
    </location>
</feature>
<dbReference type="InterPro" id="IPR005939">
    <property type="entry name" value="BLH_phosphatase-like"/>
</dbReference>
<protein>
    <submittedName>
        <fullName evidence="2">Uncharacterized protein (TIGR01244 family)</fullName>
    </submittedName>
</protein>
<reference evidence="2 3" key="1">
    <citation type="submission" date="2019-03" db="EMBL/GenBank/DDBJ databases">
        <title>Freshwater and sediment microbial communities from various areas in North America, analyzing microbe dynamics in response to fracking.</title>
        <authorList>
            <person name="Lamendella R."/>
        </authorList>
    </citation>
    <scope>NUCLEOTIDE SEQUENCE [LARGE SCALE GENOMIC DNA]</scope>
    <source>
        <strain evidence="2 3">175.2</strain>
    </source>
</reference>
<dbReference type="GO" id="GO:0016787">
    <property type="term" value="F:hydrolase activity"/>
    <property type="evidence" value="ECO:0007669"/>
    <property type="project" value="InterPro"/>
</dbReference>
<dbReference type="InterPro" id="IPR029021">
    <property type="entry name" value="Prot-tyrosine_phosphatase-like"/>
</dbReference>
<keyword evidence="3" id="KW-1185">Reference proteome</keyword>
<dbReference type="OrthoDB" id="9805710at2"/>
<gene>
    <name evidence="2" type="ORF">EDC90_100189</name>
</gene>
<sequence>MRARAITGNYHVTGQLKAKDMADVAREGFSAVICMRPDGEGFFQPKYAEIETAAKAAGLTCHYLPVGGSHSPITQAPKLKKILSVTDGKVLAFCASGGRCASLYQLALQAGA</sequence>
<dbReference type="Pfam" id="PF04273">
    <property type="entry name" value="BLH_phosphatase"/>
    <property type="match status" value="1"/>
</dbReference>
<organism evidence="2 3">
    <name type="scientific">Martelella mediterranea</name>
    <dbReference type="NCBI Taxonomy" id="293089"/>
    <lineage>
        <taxon>Bacteria</taxon>
        <taxon>Pseudomonadati</taxon>
        <taxon>Pseudomonadota</taxon>
        <taxon>Alphaproteobacteria</taxon>
        <taxon>Hyphomicrobiales</taxon>
        <taxon>Aurantimonadaceae</taxon>
        <taxon>Martelella</taxon>
    </lineage>
</organism>
<dbReference type="AlphaFoldDB" id="A0A4R3P5K2"/>
<evidence type="ECO:0000259" key="1">
    <source>
        <dbReference type="Pfam" id="PF04273"/>
    </source>
</evidence>
<name>A0A4R3P5K2_9HYPH</name>
<dbReference type="Gene3D" id="3.90.190.10">
    <property type="entry name" value="Protein tyrosine phosphatase superfamily"/>
    <property type="match status" value="1"/>
</dbReference>
<comment type="caution">
    <text evidence="2">The sequence shown here is derived from an EMBL/GenBank/DDBJ whole genome shotgun (WGS) entry which is preliminary data.</text>
</comment>
<proteinExistence type="predicted"/>
<dbReference type="SUPFAM" id="SSF52799">
    <property type="entry name" value="(Phosphotyrosine protein) phosphatases II"/>
    <property type="match status" value="1"/>
</dbReference>